<dbReference type="PATRIC" id="fig|1347342.6.peg.1690"/>
<dbReference type="eggNOG" id="ENOG502Z9M4">
    <property type="taxonomic scope" value="Bacteria"/>
</dbReference>
<dbReference type="AlphaFoldDB" id="T2KKI9"/>
<sequence length="226" mass="24764">MKTSNYSLLILMVTLIFSSCSSVKVLDSWKGDNVSSIREKNILVIARTDNNQARIAFEQEIAEHLRNKGLQATESFKKMPHIEPNKKLDEAQVNALTETIKREGFDGVILSVIKDYSEQQQTTTDGGYYAGGTMGGMYGMYPGYYGGFGGYYGHPMGYVGVGSYMPATTTTRTVKTFVLETVAYNLDEAEGKQLVAVVTSSIEDPSSVSKNAAEYADKIEKALAVK</sequence>
<organism evidence="1 2">
    <name type="scientific">Formosa agariphila (strain DSM 15362 / KCTC 12365 / LMG 23005 / KMM 3901 / M-2Alg 35-1)</name>
    <dbReference type="NCBI Taxonomy" id="1347342"/>
    <lineage>
        <taxon>Bacteria</taxon>
        <taxon>Pseudomonadati</taxon>
        <taxon>Bacteroidota</taxon>
        <taxon>Flavobacteriia</taxon>
        <taxon>Flavobacteriales</taxon>
        <taxon>Flavobacteriaceae</taxon>
        <taxon>Formosa</taxon>
    </lineage>
</organism>
<reference evidence="1 2" key="1">
    <citation type="journal article" date="2013" name="Appl. Environ. Microbiol.">
        <title>The genome of the alga-associated marine flavobacterium Formosa agariphila KMM 3901T reveals a broad potential for degradation of algal polysaccharides.</title>
        <authorList>
            <person name="Mann A.J."/>
            <person name="Hahnke R.L."/>
            <person name="Huang S."/>
            <person name="Werner J."/>
            <person name="Xing P."/>
            <person name="Barbeyron T."/>
            <person name="Huettel B."/>
            <person name="Stueber K."/>
            <person name="Reinhardt R."/>
            <person name="Harder J."/>
            <person name="Gloeckner F.O."/>
            <person name="Amann R.I."/>
            <person name="Teeling H."/>
        </authorList>
    </citation>
    <scope>NUCLEOTIDE SEQUENCE [LARGE SCALE GENOMIC DNA]</scope>
    <source>
        <strain evidence="2">DSM 15362 / KCTC 12365 / LMG 23005 / KMM 3901</strain>
    </source>
</reference>
<protein>
    <recommendedName>
        <fullName evidence="3">DUF4136 domain-containing protein</fullName>
    </recommendedName>
</protein>
<keyword evidence="2" id="KW-1185">Reference proteome</keyword>
<evidence type="ECO:0000313" key="1">
    <source>
        <dbReference type="EMBL" id="CDF79397.1"/>
    </source>
</evidence>
<dbReference type="HOGENOM" id="CLU_088267_0_0_10"/>
<accession>T2KKI9</accession>
<dbReference type="RefSeq" id="WP_038529550.1">
    <property type="nucleotide sequence ID" value="NZ_HG315671.1"/>
</dbReference>
<dbReference type="EMBL" id="HG315671">
    <property type="protein sequence ID" value="CDF79397.1"/>
    <property type="molecule type" value="Genomic_DNA"/>
</dbReference>
<dbReference type="Proteomes" id="UP000016160">
    <property type="component" value="Chromosome"/>
</dbReference>
<dbReference type="STRING" id="1347342.BN863_16850"/>
<dbReference type="OrthoDB" id="1454323at2"/>
<dbReference type="PROSITE" id="PS51257">
    <property type="entry name" value="PROKAR_LIPOPROTEIN"/>
    <property type="match status" value="1"/>
</dbReference>
<evidence type="ECO:0000313" key="2">
    <source>
        <dbReference type="Proteomes" id="UP000016160"/>
    </source>
</evidence>
<evidence type="ECO:0008006" key="3">
    <source>
        <dbReference type="Google" id="ProtNLM"/>
    </source>
</evidence>
<gene>
    <name evidence="1" type="ORF">BN863_16850</name>
</gene>
<proteinExistence type="predicted"/>
<name>T2KKI9_FORAG</name>